<evidence type="ECO:0000256" key="16">
    <source>
        <dbReference type="ARBA" id="ARBA00063150"/>
    </source>
</evidence>
<dbReference type="CDD" id="cd00112">
    <property type="entry name" value="LDLa"/>
    <property type="match status" value="1"/>
</dbReference>
<dbReference type="KEGG" id="lcf:108896151"/>
<evidence type="ECO:0000256" key="20">
    <source>
        <dbReference type="SAM" id="SignalP"/>
    </source>
</evidence>
<feature type="compositionally biased region" description="Polar residues" evidence="19">
    <location>
        <begin position="1485"/>
        <end position="1498"/>
    </location>
</feature>
<evidence type="ECO:0000256" key="7">
    <source>
        <dbReference type="ARBA" id="ARBA00022777"/>
    </source>
</evidence>
<evidence type="ECO:0000256" key="3">
    <source>
        <dbReference type="ARBA" id="ARBA00022679"/>
    </source>
</evidence>
<comment type="subunit">
    <text evidence="16">Homodimer; homodimerizes upon binding to alkal ligands (alkal1, alkal2a or alkal2b).</text>
</comment>
<feature type="region of interest" description="Disordered" evidence="19">
    <location>
        <begin position="1433"/>
        <end position="1614"/>
    </location>
</feature>
<feature type="compositionally biased region" description="Gly residues" evidence="19">
    <location>
        <begin position="1597"/>
        <end position="1610"/>
    </location>
</feature>
<dbReference type="InterPro" id="IPR011009">
    <property type="entry name" value="Kinase-like_dom_sf"/>
</dbReference>
<dbReference type="FunFam" id="1.10.510.10:FF:000113">
    <property type="entry name" value="Tyrosine-protein kinase receptor"/>
    <property type="match status" value="1"/>
</dbReference>
<dbReference type="Gene3D" id="3.30.200.20">
    <property type="entry name" value="Phosphorylase Kinase, domain 1"/>
    <property type="match status" value="1"/>
</dbReference>
<evidence type="ECO:0000256" key="9">
    <source>
        <dbReference type="ARBA" id="ARBA00022989"/>
    </source>
</evidence>
<keyword evidence="14" id="KW-0325">Glycoprotein</keyword>
<dbReference type="GO" id="GO:0005886">
    <property type="term" value="C:plasma membrane"/>
    <property type="evidence" value="ECO:0007669"/>
    <property type="project" value="UniProtKB-SubCell"/>
</dbReference>
<evidence type="ECO:0000256" key="2">
    <source>
        <dbReference type="ARBA" id="ARBA00022475"/>
    </source>
</evidence>
<dbReference type="GO" id="GO:0045664">
    <property type="term" value="P:regulation of neuron differentiation"/>
    <property type="evidence" value="ECO:0007669"/>
    <property type="project" value="TreeGrafter"/>
</dbReference>
<dbReference type="Gene3D" id="2.60.120.200">
    <property type="match status" value="1"/>
</dbReference>
<feature type="region of interest" description="Disordered" evidence="19">
    <location>
        <begin position="1710"/>
        <end position="1759"/>
    </location>
</feature>
<dbReference type="Gene3D" id="4.10.400.10">
    <property type="entry name" value="Low-density Lipoprotein Receptor"/>
    <property type="match status" value="1"/>
</dbReference>
<dbReference type="EC" id="2.7.10.1" evidence="18"/>
<comment type="subcellular location">
    <subcellularLocation>
        <location evidence="1">Cell membrane</location>
        <topology evidence="1">Single-pass type I membrane protein</topology>
    </subcellularLocation>
</comment>
<accession>A0AAJ7VF87</accession>
<dbReference type="InterPro" id="IPR000719">
    <property type="entry name" value="Prot_kinase_dom"/>
</dbReference>
<protein>
    <recommendedName>
        <fullName evidence="18">Tyrosine-protein kinase receptor</fullName>
        <ecNumber evidence="18">2.7.10.1</ecNumber>
    </recommendedName>
</protein>
<dbReference type="InterPro" id="IPR002172">
    <property type="entry name" value="LDrepeatLR_classA_rpt"/>
</dbReference>
<keyword evidence="10" id="KW-0472">Membrane</keyword>
<dbReference type="InterPro" id="IPR008266">
    <property type="entry name" value="Tyr_kinase_AS"/>
</dbReference>
<proteinExistence type="inferred from homology"/>
<dbReference type="InterPro" id="IPR050122">
    <property type="entry name" value="RTK"/>
</dbReference>
<feature type="binding site" evidence="17">
    <location>
        <position position="1180"/>
    </location>
    <ligand>
        <name>ATP</name>
        <dbReference type="ChEBI" id="CHEBI:30616"/>
    </ligand>
</feature>
<name>A0AAJ7VF87_LATCA</name>
<feature type="region of interest" description="Disordered" evidence="19">
    <location>
        <begin position="41"/>
        <end position="66"/>
    </location>
</feature>
<dbReference type="Pfam" id="PF00629">
    <property type="entry name" value="MAM"/>
    <property type="match status" value="1"/>
</dbReference>
<feature type="signal peptide" evidence="20">
    <location>
        <begin position="1"/>
        <end position="21"/>
    </location>
</feature>
<dbReference type="Proteomes" id="UP000694890">
    <property type="component" value="Linkage group LG19"/>
</dbReference>
<feature type="region of interest" description="Disordered" evidence="19">
    <location>
        <begin position="1648"/>
        <end position="1677"/>
    </location>
</feature>
<dbReference type="SUPFAM" id="SSF49899">
    <property type="entry name" value="Concanavalin A-like lectins/glucanases"/>
    <property type="match status" value="1"/>
</dbReference>
<keyword evidence="7 24" id="KW-0418">Kinase</keyword>
<evidence type="ECO:0000259" key="22">
    <source>
        <dbReference type="PROSITE" id="PS50060"/>
    </source>
</evidence>
<keyword evidence="18" id="KW-0597">Phosphoprotein</keyword>
<evidence type="ECO:0000259" key="21">
    <source>
        <dbReference type="PROSITE" id="PS50011"/>
    </source>
</evidence>
<comment type="catalytic activity">
    <reaction evidence="15 18">
        <text>L-tyrosyl-[protein] + ATP = O-phospho-L-tyrosyl-[protein] + ADP + H(+)</text>
        <dbReference type="Rhea" id="RHEA:10596"/>
        <dbReference type="Rhea" id="RHEA-COMP:10136"/>
        <dbReference type="Rhea" id="RHEA-COMP:20101"/>
        <dbReference type="ChEBI" id="CHEBI:15378"/>
        <dbReference type="ChEBI" id="CHEBI:30616"/>
        <dbReference type="ChEBI" id="CHEBI:46858"/>
        <dbReference type="ChEBI" id="CHEBI:61978"/>
        <dbReference type="ChEBI" id="CHEBI:456216"/>
        <dbReference type="EC" id="2.7.10.1"/>
    </reaction>
</comment>
<dbReference type="InterPro" id="IPR001245">
    <property type="entry name" value="Ser-Thr/Tyr_kinase_cat_dom"/>
</dbReference>
<dbReference type="PANTHER" id="PTHR24416">
    <property type="entry name" value="TYROSINE-PROTEIN KINASE RECEPTOR"/>
    <property type="match status" value="1"/>
</dbReference>
<dbReference type="PROSITE" id="PS50011">
    <property type="entry name" value="PROTEIN_KINASE_DOM"/>
    <property type="match status" value="1"/>
</dbReference>
<evidence type="ECO:0000313" key="23">
    <source>
        <dbReference type="Proteomes" id="UP000694890"/>
    </source>
</evidence>
<feature type="compositionally biased region" description="Low complexity" evidence="19">
    <location>
        <begin position="1499"/>
        <end position="1533"/>
    </location>
</feature>
<dbReference type="InterPro" id="IPR013320">
    <property type="entry name" value="ConA-like_dom_sf"/>
</dbReference>
<feature type="domain" description="MAM" evidence="22">
    <location>
        <begin position="513"/>
        <end position="674"/>
    </location>
</feature>
<dbReference type="CTD" id="238"/>
<dbReference type="CDD" id="cd06263">
    <property type="entry name" value="MAM"/>
    <property type="match status" value="1"/>
</dbReference>
<keyword evidence="9" id="KW-1133">Transmembrane helix</keyword>
<feature type="compositionally biased region" description="Low complexity" evidence="19">
    <location>
        <begin position="41"/>
        <end position="55"/>
    </location>
</feature>
<evidence type="ECO:0000256" key="12">
    <source>
        <dbReference type="ARBA" id="ARBA00023157"/>
    </source>
</evidence>
<dbReference type="SMART" id="SM00137">
    <property type="entry name" value="MAM"/>
    <property type="match status" value="1"/>
</dbReference>
<feature type="domain" description="Protein kinase" evidence="21">
    <location>
        <begin position="1146"/>
        <end position="1422"/>
    </location>
</feature>
<dbReference type="SMART" id="SM00219">
    <property type="entry name" value="TyrKc"/>
    <property type="match status" value="1"/>
</dbReference>
<dbReference type="Pfam" id="PF07714">
    <property type="entry name" value="PK_Tyr_Ser-Thr"/>
    <property type="match status" value="1"/>
</dbReference>
<dbReference type="GO" id="GO:0007169">
    <property type="term" value="P:cell surface receptor protein tyrosine kinase signaling pathway"/>
    <property type="evidence" value="ECO:0007669"/>
    <property type="project" value="InterPro"/>
</dbReference>
<dbReference type="PROSITE" id="PS00107">
    <property type="entry name" value="PROTEIN_KINASE_ATP"/>
    <property type="match status" value="1"/>
</dbReference>
<evidence type="ECO:0000256" key="14">
    <source>
        <dbReference type="ARBA" id="ARBA00023180"/>
    </source>
</evidence>
<dbReference type="GeneID" id="108896151"/>
<evidence type="ECO:0000256" key="10">
    <source>
        <dbReference type="ARBA" id="ARBA00023136"/>
    </source>
</evidence>
<evidence type="ECO:0000256" key="13">
    <source>
        <dbReference type="ARBA" id="ARBA00023170"/>
    </source>
</evidence>
<dbReference type="InterPro" id="IPR020635">
    <property type="entry name" value="Tyr_kinase_cat_dom"/>
</dbReference>
<feature type="region of interest" description="Disordered" evidence="19">
    <location>
        <begin position="327"/>
        <end position="346"/>
    </location>
</feature>
<evidence type="ECO:0000256" key="8">
    <source>
        <dbReference type="ARBA" id="ARBA00022840"/>
    </source>
</evidence>
<dbReference type="Pfam" id="PF12810">
    <property type="entry name" value="ALK_LTK_GRD"/>
    <property type="match status" value="1"/>
</dbReference>
<evidence type="ECO:0000256" key="4">
    <source>
        <dbReference type="ARBA" id="ARBA00022692"/>
    </source>
</evidence>
<evidence type="ECO:0000256" key="18">
    <source>
        <dbReference type="RuleBase" id="RU000312"/>
    </source>
</evidence>
<feature type="region of interest" description="Disordered" evidence="19">
    <location>
        <begin position="550"/>
        <end position="575"/>
    </location>
</feature>
<feature type="chain" id="PRO_5042529671" description="Tyrosine-protein kinase receptor" evidence="20">
    <location>
        <begin position="22"/>
        <end position="1783"/>
    </location>
</feature>
<dbReference type="Gene3D" id="1.10.510.10">
    <property type="entry name" value="Transferase(Phosphotransferase) domain 1"/>
    <property type="match status" value="1"/>
</dbReference>
<dbReference type="CDD" id="cd05036">
    <property type="entry name" value="PTKc_ALK_LTK"/>
    <property type="match status" value="1"/>
</dbReference>
<dbReference type="SUPFAM" id="SSF56112">
    <property type="entry name" value="Protein kinase-like (PK-like)"/>
    <property type="match status" value="1"/>
</dbReference>
<keyword evidence="12" id="KW-1015">Disulfide bond</keyword>
<feature type="compositionally biased region" description="Pro residues" evidence="19">
    <location>
        <begin position="1664"/>
        <end position="1673"/>
    </location>
</feature>
<dbReference type="GO" id="GO:0042127">
    <property type="term" value="P:regulation of cell population proliferation"/>
    <property type="evidence" value="ECO:0007669"/>
    <property type="project" value="TreeGrafter"/>
</dbReference>
<keyword evidence="6 17" id="KW-0547">Nucleotide-binding</keyword>
<dbReference type="PRINTS" id="PR00109">
    <property type="entry name" value="TYRKINASE"/>
</dbReference>
<sequence length="1783" mass="193445">MNAGILFLLVCSAAFFAGLQCASPRTTAGMDLPTAGFSNISSGSSSSSSSSDGNSGETGGKRDLNQTINSRIKRKTLAVDFAVPSLLRYYLAEFIKRPLNGDCQTFSGCYTVRANLKMHCIPLQKTISTFVDPKSATDSSARNTSADGQLPFFYKRSLSKVLKLGLTKASRKSNQVVVEIGEDIVRTGCGGLSVYEEAPVFTLEMDLTTILEWWLGAEGGRLRVRLIPEKKAQVPGIEDRYTAAIRAADPRLFLQISSRGEPLAGKTAAGIPRGYWSFSWVAEDDLSFPKDSMPMSDHRCNSRACDQHQEGMPEFTWSIVAAGDLREGRNEKTEKKTGSPQGWEEGKNEGQFFWVNNSAFGGPWVLSPWLWGGQGPCSLDMAMFLHPKQSGQYTIWLIERDKPPLALFSTDTLPRITGWAVVHLTLGTQGGSPFRVSASYHQRIPQDDTATIEPHFTTNCTMASSPGSNITLEGQYHCHQGPGIPLDKLCDFNRDCPLGDDEGDLCRRFLNGSYCSFEDGECSWQSIMGRGLSWRRVQSSVKATRQSCPSSGATFSVEGGQSKGQRGSSLLRSPLFPPPLRNSPCTVRFWLCSGGLQKGSLSLWIVENSTGPEEKRRLWHSASEPKSERGWKLIILPLYGLADWFWLQFSTEDGPGPGSAISLDNISFSMDCFLASNGEFPPVVTSTTRLPFRPTNKTTATSIGSPVTDFPTTDYSKKWIFHTCGAVGPEGPTPTQCLNSYRNSNVNVTVGTRGPFKGIQMWRVPETGTYRITAYGAAGGRSVLAMSRSHGVYITGDFLLRRGELLYILVGQQGEDACPNSNGMLNKICLEQSSPMVNKTQVKGGGGGGGGATYVFKVDKEVYIPLIIAAGGGGRGYSSQSETQLEQMDYDLSQPGRNGKSHTAGGGGGWNDSAPVSQGGKPLVLGGQGGQACQKYWQTRGGFGGGGGGCMAGGGGGGYRGGNTSLDNNPKHDGDDGTSFLGPEGEPFLYPLKAMEGDGEVIISPVQNCSHCESGECHETKDSVVCYCDDDLILAQDGVSCINATEVSLPPPQLPAQPPLSHLALGLSVGTSALIAALLLAVSGVMIMYRRKHTELQSIQLELQSPDCKLSKLRASTIMTDYNPNYCFAGKTASVNDLKEVPRRNISLTRGLGHGAFGEVYEGLAVGIPGEPSPLQVAVKTLPEVCSEQDELDFLMEALIISKFSHQNIVRCIGVSLQAMPRFILLELMAGGDLKTFLRETRPRLEHPSSLTMVDLLNVARDIAKGCQYLEENQFIHRDIAARNCLLTCKGPGRVAKIGDFGMARDIYRASYYRKGGRAMLPVKWMPPEAFMEGIFTSKTDTWSFGVLLWEIFSLGYMPYPSRSNQEVLEFVTNGGRMDPPKNCPGPVYRIMTQSWQHQPEDRPNFSTILERIDYCLQDPDVVTMPLPIEYGPVPEEEERVPMRPDDPSAPTVLVNAQVPDGEAPQPPPSYPAEEKQRGGEHAVVTSTASEAKAQTSVQPQPYLHQHQQPHTQTSITMTTTNTVTSTATSTLTAKGPHVTTQPSPDGGHINLAFTQGHLPEKEGPNGKNTSLWNPTYGSWFLQQQQRKQQQQQQRQGGVGGAGGSGGRVPGEGQEHVGRTVAEVAGALGLQHQHKQFQHQFQQQHQLQLLHHQQQQQQGLCRPLLPPPPPPAAQSPLLLDSAALPPVPLYRLRRFPCGNIGYGYQEQGLPLETAHSNPNPPPPPPASQQGTSSAAHQRGASIPTSVSLGRSGMPEDSRPLLVTMGTVQDPRLPRMEGHNATVL</sequence>
<keyword evidence="5 20" id="KW-0732">Signal</keyword>
<feature type="compositionally biased region" description="Low complexity" evidence="19">
    <location>
        <begin position="1583"/>
        <end position="1596"/>
    </location>
</feature>
<evidence type="ECO:0000256" key="5">
    <source>
        <dbReference type="ARBA" id="ARBA00022729"/>
    </source>
</evidence>
<gene>
    <name evidence="24" type="primary">alk</name>
</gene>
<comment type="similarity">
    <text evidence="18">Belongs to the protein kinase superfamily. Tyr protein kinase family. Insulin receptor subfamily.</text>
</comment>
<dbReference type="PANTHER" id="PTHR24416:SF615">
    <property type="entry name" value="ALK TYROSINE KINASE RECEPTOR"/>
    <property type="match status" value="1"/>
</dbReference>
<evidence type="ECO:0000256" key="11">
    <source>
        <dbReference type="ARBA" id="ARBA00023137"/>
    </source>
</evidence>
<feature type="compositionally biased region" description="Low complexity" evidence="19">
    <location>
        <begin position="1648"/>
        <end position="1663"/>
    </location>
</feature>
<dbReference type="PROSITE" id="PS00109">
    <property type="entry name" value="PROTEIN_KINASE_TYR"/>
    <property type="match status" value="1"/>
</dbReference>
<keyword evidence="4 18" id="KW-0812">Transmembrane</keyword>
<dbReference type="RefSeq" id="XP_018550687.1">
    <property type="nucleotide sequence ID" value="XM_018695171.2"/>
</dbReference>
<keyword evidence="13 18" id="KW-0675">Receptor</keyword>
<evidence type="ECO:0000256" key="15">
    <source>
        <dbReference type="ARBA" id="ARBA00051243"/>
    </source>
</evidence>
<keyword evidence="3" id="KW-0808">Transferase</keyword>
<dbReference type="InterPro" id="IPR002011">
    <property type="entry name" value="Tyr_kinase_rcpt_2_CS"/>
</dbReference>
<evidence type="ECO:0000256" key="1">
    <source>
        <dbReference type="ARBA" id="ARBA00004251"/>
    </source>
</evidence>
<dbReference type="FunFam" id="3.30.200.20:FF:000117">
    <property type="entry name" value="Tyrosine-protein kinase receptor"/>
    <property type="match status" value="1"/>
</dbReference>
<evidence type="ECO:0000256" key="6">
    <source>
        <dbReference type="ARBA" id="ARBA00022741"/>
    </source>
</evidence>
<feature type="region of interest" description="Disordered" evidence="19">
    <location>
        <begin position="891"/>
        <end position="923"/>
    </location>
</feature>
<feature type="region of interest" description="Disordered" evidence="19">
    <location>
        <begin position="961"/>
        <end position="980"/>
    </location>
</feature>
<keyword evidence="2" id="KW-1003">Cell membrane</keyword>
<keyword evidence="8 17" id="KW-0067">ATP-binding</keyword>
<dbReference type="InterPro" id="IPR000998">
    <property type="entry name" value="MAM_dom"/>
</dbReference>
<dbReference type="GO" id="GO:0005524">
    <property type="term" value="F:ATP binding"/>
    <property type="evidence" value="ECO:0007669"/>
    <property type="project" value="UniProtKB-UniRule"/>
</dbReference>
<organism evidence="23 24">
    <name type="scientific">Lates calcarifer</name>
    <name type="common">Barramundi</name>
    <name type="synonym">Holocentrus calcarifer</name>
    <dbReference type="NCBI Taxonomy" id="8187"/>
    <lineage>
        <taxon>Eukaryota</taxon>
        <taxon>Metazoa</taxon>
        <taxon>Chordata</taxon>
        <taxon>Craniata</taxon>
        <taxon>Vertebrata</taxon>
        <taxon>Euteleostomi</taxon>
        <taxon>Actinopterygii</taxon>
        <taxon>Neopterygii</taxon>
        <taxon>Teleostei</taxon>
        <taxon>Neoteleostei</taxon>
        <taxon>Acanthomorphata</taxon>
        <taxon>Carangaria</taxon>
        <taxon>Carangaria incertae sedis</taxon>
        <taxon>Centropomidae</taxon>
        <taxon>Lates</taxon>
    </lineage>
</organism>
<keyword evidence="11" id="KW-0829">Tyrosine-protein kinase</keyword>
<reference evidence="24" key="1">
    <citation type="submission" date="2025-08" db="UniProtKB">
        <authorList>
            <consortium name="RefSeq"/>
        </authorList>
    </citation>
    <scope>IDENTIFICATION</scope>
    <source>
        <tissue evidence="24">Brain</tissue>
    </source>
</reference>
<dbReference type="InterPro" id="IPR055163">
    <property type="entry name" value="ALK/LTK-like_GRD"/>
</dbReference>
<dbReference type="InterPro" id="IPR036055">
    <property type="entry name" value="LDL_receptor-like_sf"/>
</dbReference>
<dbReference type="PROSITE" id="PS00239">
    <property type="entry name" value="RECEPTOR_TYR_KIN_II"/>
    <property type="match status" value="1"/>
</dbReference>
<dbReference type="InterPro" id="IPR017441">
    <property type="entry name" value="Protein_kinase_ATP_BS"/>
</dbReference>
<evidence type="ECO:0000313" key="24">
    <source>
        <dbReference type="RefSeq" id="XP_018550687.1"/>
    </source>
</evidence>
<dbReference type="GO" id="GO:0043235">
    <property type="term" value="C:receptor complex"/>
    <property type="evidence" value="ECO:0007669"/>
    <property type="project" value="TreeGrafter"/>
</dbReference>
<dbReference type="PROSITE" id="PS50060">
    <property type="entry name" value="MAM_2"/>
    <property type="match status" value="1"/>
</dbReference>
<feature type="compositionally biased region" description="Basic and acidic residues" evidence="19">
    <location>
        <begin position="327"/>
        <end position="337"/>
    </location>
</feature>
<evidence type="ECO:0000256" key="19">
    <source>
        <dbReference type="SAM" id="MobiDB-lite"/>
    </source>
</evidence>
<dbReference type="GO" id="GO:0004714">
    <property type="term" value="F:transmembrane receptor protein tyrosine kinase activity"/>
    <property type="evidence" value="ECO:0007669"/>
    <property type="project" value="UniProtKB-EC"/>
</dbReference>
<evidence type="ECO:0000256" key="17">
    <source>
        <dbReference type="PROSITE-ProRule" id="PRU10141"/>
    </source>
</evidence>
<feature type="compositionally biased region" description="Polar residues" evidence="19">
    <location>
        <begin position="1567"/>
        <end position="1577"/>
    </location>
</feature>